<proteinExistence type="inferred from homology"/>
<evidence type="ECO:0000256" key="6">
    <source>
        <dbReference type="ARBA" id="ARBA00023315"/>
    </source>
</evidence>
<comment type="subcellular location">
    <subcellularLocation>
        <location evidence="8">Cytoplasm</location>
    </subcellularLocation>
</comment>
<dbReference type="GO" id="GO:0005737">
    <property type="term" value="C:cytoplasm"/>
    <property type="evidence" value="ECO:0007669"/>
    <property type="project" value="UniProtKB-SubCell"/>
</dbReference>
<keyword evidence="3 8" id="KW-0819">tRNA processing</keyword>
<feature type="domain" description="Gcp-like" evidence="9">
    <location>
        <begin position="28"/>
        <end position="318"/>
    </location>
</feature>
<organism evidence="10 11">
    <name type="scientific">Candidatus Doudnabacteria bacterium RIFCSPHIGHO2_01_FULL_50_11</name>
    <dbReference type="NCBI Taxonomy" id="1817828"/>
    <lineage>
        <taxon>Bacteria</taxon>
        <taxon>Candidatus Doudnaibacteriota</taxon>
    </lineage>
</organism>
<evidence type="ECO:0000313" key="11">
    <source>
        <dbReference type="Proteomes" id="UP000178377"/>
    </source>
</evidence>
<evidence type="ECO:0000256" key="8">
    <source>
        <dbReference type="HAMAP-Rule" id="MF_01445"/>
    </source>
</evidence>
<dbReference type="HAMAP" id="MF_01445">
    <property type="entry name" value="TsaD"/>
    <property type="match status" value="1"/>
</dbReference>
<feature type="binding site" evidence="8">
    <location>
        <position position="311"/>
    </location>
    <ligand>
        <name>Fe cation</name>
        <dbReference type="ChEBI" id="CHEBI:24875"/>
    </ligand>
</feature>
<keyword evidence="6 8" id="KW-0012">Acyltransferase</keyword>
<evidence type="ECO:0000256" key="2">
    <source>
        <dbReference type="ARBA" id="ARBA00022679"/>
    </source>
</evidence>
<dbReference type="PROSITE" id="PS01016">
    <property type="entry name" value="GLYCOPROTEASE"/>
    <property type="match status" value="1"/>
</dbReference>
<keyword evidence="1 8" id="KW-0963">Cytoplasm</keyword>
<keyword evidence="4 8" id="KW-0479">Metal-binding</keyword>
<dbReference type="STRING" id="1817828.A2722_00230"/>
<evidence type="ECO:0000256" key="4">
    <source>
        <dbReference type="ARBA" id="ARBA00022723"/>
    </source>
</evidence>
<dbReference type="GO" id="GO:0061711">
    <property type="term" value="F:tRNA N(6)-L-threonylcarbamoyladenine synthase activity"/>
    <property type="evidence" value="ECO:0007669"/>
    <property type="project" value="UniProtKB-EC"/>
</dbReference>
<comment type="catalytic activity">
    <reaction evidence="7 8">
        <text>L-threonylcarbamoyladenylate + adenosine(37) in tRNA = N(6)-L-threonylcarbamoyladenosine(37) in tRNA + AMP + H(+)</text>
        <dbReference type="Rhea" id="RHEA:37059"/>
        <dbReference type="Rhea" id="RHEA-COMP:10162"/>
        <dbReference type="Rhea" id="RHEA-COMP:10163"/>
        <dbReference type="ChEBI" id="CHEBI:15378"/>
        <dbReference type="ChEBI" id="CHEBI:73682"/>
        <dbReference type="ChEBI" id="CHEBI:74411"/>
        <dbReference type="ChEBI" id="CHEBI:74418"/>
        <dbReference type="ChEBI" id="CHEBI:456215"/>
        <dbReference type="EC" id="2.3.1.234"/>
    </reaction>
</comment>
<dbReference type="GO" id="GO:0002949">
    <property type="term" value="P:tRNA threonylcarbamoyladenosine modification"/>
    <property type="evidence" value="ECO:0007669"/>
    <property type="project" value="UniProtKB-UniRule"/>
</dbReference>
<dbReference type="FunFam" id="3.30.420.40:FF:000040">
    <property type="entry name" value="tRNA N6-adenosine threonylcarbamoyltransferase"/>
    <property type="match status" value="1"/>
</dbReference>
<dbReference type="NCBIfam" id="TIGR03723">
    <property type="entry name" value="T6A_TsaD_YgjD"/>
    <property type="match status" value="1"/>
</dbReference>
<comment type="function">
    <text evidence="8">Required for the formation of a threonylcarbamoyl group on adenosine at position 37 (t(6)A37) in tRNAs that read codons beginning with adenine. Is involved in the transfer of the threonylcarbamoyl moiety of threonylcarbamoyl-AMP (TC-AMP) to the N6 group of A37, together with TsaE and TsaB. TsaD likely plays a direct catalytic role in this reaction.</text>
</comment>
<comment type="caution">
    <text evidence="10">The sequence shown here is derived from an EMBL/GenBank/DDBJ whole genome shotgun (WGS) entry which is preliminary data.</text>
</comment>
<dbReference type="SUPFAM" id="SSF53067">
    <property type="entry name" value="Actin-like ATPase domain"/>
    <property type="match status" value="2"/>
</dbReference>
<dbReference type="PANTHER" id="PTHR11735">
    <property type="entry name" value="TRNA N6-ADENOSINE THREONYLCARBAMOYLTRANSFERASE"/>
    <property type="match status" value="1"/>
</dbReference>
<dbReference type="EMBL" id="MFEO01000021">
    <property type="protein sequence ID" value="OGE89412.1"/>
    <property type="molecule type" value="Genomic_DNA"/>
</dbReference>
<dbReference type="Proteomes" id="UP000178377">
    <property type="component" value="Unassembled WGS sequence"/>
</dbReference>
<comment type="cofactor">
    <cofactor evidence="8">
        <name>Fe(2+)</name>
        <dbReference type="ChEBI" id="CHEBI:29033"/>
    </cofactor>
    <text evidence="8">Binds 1 Fe(2+) ion per subunit.</text>
</comment>
<dbReference type="InterPro" id="IPR022450">
    <property type="entry name" value="TsaD"/>
</dbReference>
<dbReference type="PANTHER" id="PTHR11735:SF6">
    <property type="entry name" value="TRNA N6-ADENOSINE THREONYLCARBAMOYLTRANSFERASE, MITOCHONDRIAL"/>
    <property type="match status" value="1"/>
</dbReference>
<protein>
    <recommendedName>
        <fullName evidence="8">tRNA N6-adenosine threonylcarbamoyltransferase</fullName>
        <ecNumber evidence="8">2.3.1.234</ecNumber>
    </recommendedName>
    <alternativeName>
        <fullName evidence="8">N6-L-threonylcarbamoyladenine synthase</fullName>
        <shortName evidence="8">t(6)A synthase</shortName>
    </alternativeName>
    <alternativeName>
        <fullName evidence="8">t(6)A37 threonylcarbamoyladenosine biosynthesis protein TsaD</fullName>
    </alternativeName>
    <alternativeName>
        <fullName evidence="8">tRNA threonylcarbamoyladenosine biosynthesis protein TsaD</fullName>
    </alternativeName>
</protein>
<feature type="binding site" evidence="8">
    <location>
        <position position="176"/>
    </location>
    <ligand>
        <name>substrate</name>
    </ligand>
</feature>
<reference evidence="10 11" key="1">
    <citation type="journal article" date="2016" name="Nat. Commun.">
        <title>Thousands of microbial genomes shed light on interconnected biogeochemical processes in an aquifer system.</title>
        <authorList>
            <person name="Anantharaman K."/>
            <person name="Brown C.T."/>
            <person name="Hug L.A."/>
            <person name="Sharon I."/>
            <person name="Castelle C.J."/>
            <person name="Probst A.J."/>
            <person name="Thomas B.C."/>
            <person name="Singh A."/>
            <person name="Wilkins M.J."/>
            <person name="Karaoz U."/>
            <person name="Brodie E.L."/>
            <person name="Williams K.H."/>
            <person name="Hubbard S.S."/>
            <person name="Banfield J.F."/>
        </authorList>
    </citation>
    <scope>NUCLEOTIDE SEQUENCE [LARGE SCALE GENOMIC DNA]</scope>
</reference>
<evidence type="ECO:0000313" key="10">
    <source>
        <dbReference type="EMBL" id="OGE89412.1"/>
    </source>
</evidence>
<dbReference type="NCBIfam" id="TIGR00329">
    <property type="entry name" value="gcp_kae1"/>
    <property type="match status" value="1"/>
</dbReference>
<dbReference type="Gene3D" id="3.30.420.40">
    <property type="match status" value="2"/>
</dbReference>
<dbReference type="InterPro" id="IPR043129">
    <property type="entry name" value="ATPase_NBD"/>
</dbReference>
<comment type="similarity">
    <text evidence="8">Belongs to the KAE1 / TsaD family.</text>
</comment>
<evidence type="ECO:0000256" key="1">
    <source>
        <dbReference type="ARBA" id="ARBA00022490"/>
    </source>
</evidence>
<evidence type="ECO:0000256" key="3">
    <source>
        <dbReference type="ARBA" id="ARBA00022694"/>
    </source>
</evidence>
<accession>A0A1F5PIC1</accession>
<dbReference type="GO" id="GO:0005506">
    <property type="term" value="F:iron ion binding"/>
    <property type="evidence" value="ECO:0007669"/>
    <property type="project" value="UniProtKB-UniRule"/>
</dbReference>
<name>A0A1F5PIC1_9BACT</name>
<feature type="binding site" evidence="8">
    <location>
        <begin position="143"/>
        <end position="147"/>
    </location>
    <ligand>
        <name>substrate</name>
    </ligand>
</feature>
<sequence length="343" mass="37034">MMILGIETSCDETAAAVLFSPRGDRTPKLLSNVIYSQAKIHRKTGGVVPEIAARAHIEQIIPTIAEALRSARVSLAEIDGIAVTAGPGLLTSLMVGVDTAKTLAMVLHKPIVAVNHMEAHAYSTLIEIPPKKTKLLFPALALTVSGGHTELLLISGWLKHKKIGQTLDDAAGECFDKVAKLLSLPYPGGPALARLAERGRATIAFPRPMISSGNFNFSFSGLKTAVLYYLRSEGSKIKNKRFRARVAASVQEAIVDVLVAKTIAAALKHRVKNILLGGGVAANHLLRQKLKAESYKLKSNFLAAQPEYCTDNAAMIAYAGWLHMQRGDYTPIKKVRANADWEL</sequence>
<evidence type="ECO:0000259" key="9">
    <source>
        <dbReference type="Pfam" id="PF00814"/>
    </source>
</evidence>
<keyword evidence="2 8" id="KW-0808">Transferase</keyword>
<dbReference type="InterPro" id="IPR000905">
    <property type="entry name" value="Gcp-like_dom"/>
</dbReference>
<dbReference type="FunFam" id="3.30.420.40:FF:000012">
    <property type="entry name" value="tRNA N6-adenosine threonylcarbamoyltransferase"/>
    <property type="match status" value="1"/>
</dbReference>
<evidence type="ECO:0000256" key="5">
    <source>
        <dbReference type="ARBA" id="ARBA00023004"/>
    </source>
</evidence>
<dbReference type="PRINTS" id="PR00789">
    <property type="entry name" value="OSIALOPTASE"/>
</dbReference>
<dbReference type="AlphaFoldDB" id="A0A1F5PIC1"/>
<feature type="binding site" evidence="8">
    <location>
        <position position="116"/>
    </location>
    <ligand>
        <name>Fe cation</name>
        <dbReference type="ChEBI" id="CHEBI:24875"/>
    </ligand>
</feature>
<dbReference type="InterPro" id="IPR017860">
    <property type="entry name" value="Peptidase_M22_CS"/>
</dbReference>
<feature type="binding site" evidence="8">
    <location>
        <position position="120"/>
    </location>
    <ligand>
        <name>Fe cation</name>
        <dbReference type="ChEBI" id="CHEBI:24875"/>
    </ligand>
</feature>
<comment type="caution">
    <text evidence="8">Lacks conserved residue(s) required for the propagation of feature annotation.</text>
</comment>
<gene>
    <name evidence="8" type="primary">tsaD</name>
    <name evidence="10" type="ORF">A2722_00230</name>
</gene>
<feature type="binding site" evidence="8">
    <location>
        <position position="189"/>
    </location>
    <ligand>
        <name>substrate</name>
    </ligand>
</feature>
<keyword evidence="5 8" id="KW-0408">Iron</keyword>
<dbReference type="CDD" id="cd24133">
    <property type="entry name" value="ASKHA_NBD_TsaD_bac"/>
    <property type="match status" value="1"/>
</dbReference>
<feature type="binding site" evidence="8">
    <location>
        <position position="283"/>
    </location>
    <ligand>
        <name>substrate</name>
    </ligand>
</feature>
<dbReference type="EC" id="2.3.1.234" evidence="8"/>
<dbReference type="Pfam" id="PF00814">
    <property type="entry name" value="TsaD"/>
    <property type="match status" value="1"/>
</dbReference>
<evidence type="ECO:0000256" key="7">
    <source>
        <dbReference type="ARBA" id="ARBA00048117"/>
    </source>
</evidence>
<dbReference type="InterPro" id="IPR017861">
    <property type="entry name" value="KAE1/TsaD"/>
</dbReference>